<sequence length="330" mass="38569">MTVDLSIACWHRDLSHALQTGEVELEGIDTTVLSEYPPKRHRRFFERGDYDVAEVSLASYLSARKDRERYPFTAIPVFPAKRFPHSFFYKRTDTDIQKPADLEGKKVGIQSWQTTRDVWMRGIAREYYDLDLTKVHWYQRKENDVPLSIPDRYDIQPLPEKPESVDDPDTITEVFFDGELDAVIEPAGRLFWDVVESDVAELFFDDPLTEERDYFRETGIHPVLHVIALREEIVEEHPWVAVNLFDGFCEARDVCLDGLKSPARNTAITWNHLHLREQREVLGPDAWEYGLTDRNRREVSKFIEYADNQGLIPRPYDVDELFVDCSVARD</sequence>
<reference evidence="1 2" key="1">
    <citation type="journal article" date="2019" name="Nat. Commun.">
        <title>A new type of DNA phosphorothioation-based antiviral system in archaea.</title>
        <authorList>
            <person name="Xiong L."/>
            <person name="Liu S."/>
            <person name="Chen S."/>
            <person name="Xiao Y."/>
            <person name="Zhu B."/>
            <person name="Gao Y."/>
            <person name="Zhang Y."/>
            <person name="Chen B."/>
            <person name="Luo J."/>
            <person name="Deng Z."/>
            <person name="Chen X."/>
            <person name="Wang L."/>
            <person name="Chen S."/>
        </authorList>
    </citation>
    <scope>NUCLEOTIDE SEQUENCE [LARGE SCALE GENOMIC DNA]</scope>
    <source>
        <strain evidence="1 2">CBA1105</strain>
    </source>
</reference>
<dbReference type="Gene3D" id="3.40.190.10">
    <property type="entry name" value="Periplasmic binding protein-like II"/>
    <property type="match status" value="2"/>
</dbReference>
<proteinExistence type="predicted"/>
<dbReference type="EMBL" id="CP031310">
    <property type="protein sequence ID" value="QCC50668.1"/>
    <property type="molecule type" value="Genomic_DNA"/>
</dbReference>
<accession>A0A4D6HBX6</accession>
<dbReference type="STRING" id="1457250.GCA_000755225_03339"/>
<evidence type="ECO:0000313" key="2">
    <source>
        <dbReference type="Proteomes" id="UP000296706"/>
    </source>
</evidence>
<dbReference type="Proteomes" id="UP000296706">
    <property type="component" value="Chromosome"/>
</dbReference>
<dbReference type="OrthoDB" id="305927at2157"/>
<dbReference type="GeneID" id="39847230"/>
<name>A0A4D6HBX6_9EURY</name>
<dbReference type="AlphaFoldDB" id="A0A4D6HBX6"/>
<gene>
    <name evidence="1" type="ORF">DV733_05155</name>
</gene>
<dbReference type="KEGG" id="hsn:DV733_05155"/>
<protein>
    <submittedName>
        <fullName evidence="1">ABC transporter substrate-binding protein</fullName>
    </submittedName>
</protein>
<organism evidence="1 2">
    <name type="scientific">Halapricum salinum</name>
    <dbReference type="NCBI Taxonomy" id="1457250"/>
    <lineage>
        <taxon>Archaea</taxon>
        <taxon>Methanobacteriati</taxon>
        <taxon>Methanobacteriota</taxon>
        <taxon>Stenosarchaea group</taxon>
        <taxon>Halobacteria</taxon>
        <taxon>Halobacteriales</taxon>
        <taxon>Haloarculaceae</taxon>
        <taxon>Halapricum</taxon>
    </lineage>
</organism>
<evidence type="ECO:0000313" key="1">
    <source>
        <dbReference type="EMBL" id="QCC50668.1"/>
    </source>
</evidence>
<dbReference type="RefSeq" id="WP_049994112.1">
    <property type="nucleotide sequence ID" value="NZ_CP031310.1"/>
</dbReference>
<dbReference type="SUPFAM" id="SSF53850">
    <property type="entry name" value="Periplasmic binding protein-like II"/>
    <property type="match status" value="1"/>
</dbReference>
<keyword evidence="2" id="KW-1185">Reference proteome</keyword>